<feature type="compositionally biased region" description="Low complexity" evidence="1">
    <location>
        <begin position="343"/>
        <end position="352"/>
    </location>
</feature>
<evidence type="ECO:0000313" key="3">
    <source>
        <dbReference type="Proteomes" id="UP001303115"/>
    </source>
</evidence>
<protein>
    <submittedName>
        <fullName evidence="2">Uncharacterized protein</fullName>
    </submittedName>
</protein>
<evidence type="ECO:0000313" key="2">
    <source>
        <dbReference type="EMBL" id="KAK4032189.1"/>
    </source>
</evidence>
<dbReference type="Proteomes" id="UP001303115">
    <property type="component" value="Unassembled WGS sequence"/>
</dbReference>
<proteinExistence type="predicted"/>
<name>A0AAN6SLM3_9PEZI</name>
<reference evidence="3" key="1">
    <citation type="journal article" date="2023" name="Mol. Phylogenet. Evol.">
        <title>Genome-scale phylogeny and comparative genomics of the fungal order Sordariales.</title>
        <authorList>
            <person name="Hensen N."/>
            <person name="Bonometti L."/>
            <person name="Westerberg I."/>
            <person name="Brannstrom I.O."/>
            <person name="Guillou S."/>
            <person name="Cros-Aarteil S."/>
            <person name="Calhoun S."/>
            <person name="Haridas S."/>
            <person name="Kuo A."/>
            <person name="Mondo S."/>
            <person name="Pangilinan J."/>
            <person name="Riley R."/>
            <person name="LaButti K."/>
            <person name="Andreopoulos B."/>
            <person name="Lipzen A."/>
            <person name="Chen C."/>
            <person name="Yan M."/>
            <person name="Daum C."/>
            <person name="Ng V."/>
            <person name="Clum A."/>
            <person name="Steindorff A."/>
            <person name="Ohm R.A."/>
            <person name="Martin F."/>
            <person name="Silar P."/>
            <person name="Natvig D.O."/>
            <person name="Lalanne C."/>
            <person name="Gautier V."/>
            <person name="Ament-Velasquez S.L."/>
            <person name="Kruys A."/>
            <person name="Hutchinson M.I."/>
            <person name="Powell A.J."/>
            <person name="Barry K."/>
            <person name="Miller A.N."/>
            <person name="Grigoriev I.V."/>
            <person name="Debuchy R."/>
            <person name="Gladieux P."/>
            <person name="Hiltunen Thoren M."/>
            <person name="Johannesson H."/>
        </authorList>
    </citation>
    <scope>NUCLEOTIDE SEQUENCE [LARGE SCALE GENOMIC DNA]</scope>
    <source>
        <strain evidence="3">CBS 284.82</strain>
    </source>
</reference>
<gene>
    <name evidence="2" type="ORF">C8A01DRAFT_20707</name>
</gene>
<comment type="caution">
    <text evidence="2">The sequence shown here is derived from an EMBL/GenBank/DDBJ whole genome shotgun (WGS) entry which is preliminary data.</text>
</comment>
<keyword evidence="3" id="KW-1185">Reference proteome</keyword>
<organism evidence="2 3">
    <name type="scientific">Parachaetomium inaequale</name>
    <dbReference type="NCBI Taxonomy" id="2588326"/>
    <lineage>
        <taxon>Eukaryota</taxon>
        <taxon>Fungi</taxon>
        <taxon>Dikarya</taxon>
        <taxon>Ascomycota</taxon>
        <taxon>Pezizomycotina</taxon>
        <taxon>Sordariomycetes</taxon>
        <taxon>Sordariomycetidae</taxon>
        <taxon>Sordariales</taxon>
        <taxon>Chaetomiaceae</taxon>
        <taxon>Parachaetomium</taxon>
    </lineage>
</organism>
<feature type="region of interest" description="Disordered" evidence="1">
    <location>
        <begin position="324"/>
        <end position="362"/>
    </location>
</feature>
<dbReference type="AlphaFoldDB" id="A0AAN6SLM3"/>
<accession>A0AAN6SLM3</accession>
<dbReference type="EMBL" id="MU854637">
    <property type="protein sequence ID" value="KAK4032189.1"/>
    <property type="molecule type" value="Genomic_DNA"/>
</dbReference>
<sequence>MNEGAAAESILDFLTAENPKIRHGDAKSASLTKVRNSFWPRQVKRWEGFSFASLKSAFGGRLIEEAQRKCSSLKYPTFLAGVDDFVYDEPTTTAVVTTWNHGIVKASLHAVQETLHPSTWVHSARDPQGKPASLTVSTTIRKRKAGAVQRLKPDAGAVSLCQNCAFQVERLPKDYKPANKWQSSSLSFEGATSTTGKWSSGEARRNEVRPIRQVYTYCVQFGCRYGCIITTREAFIFRIKPRIKASGAIPRGHGKMKALKKALATNGLMEYVSIPWEKPGPDGLTMNLALWFVHVLAGNGHAVDWDYEDLKSATLATETCPLGSATESSEVGPAFDELESLHSRSSSRSSSVSRKRGRSCDPGDEPNYSFAIVTDSFNTQVMSCVLC</sequence>
<evidence type="ECO:0000256" key="1">
    <source>
        <dbReference type="SAM" id="MobiDB-lite"/>
    </source>
</evidence>